<evidence type="ECO:0000256" key="3">
    <source>
        <dbReference type="ARBA" id="ARBA00022723"/>
    </source>
</evidence>
<dbReference type="Pfam" id="PF00301">
    <property type="entry name" value="Rubredoxin"/>
    <property type="match status" value="1"/>
</dbReference>
<keyword evidence="5 6" id="KW-0408">Iron</keyword>
<keyword evidence="9" id="KW-1185">Reference proteome</keyword>
<evidence type="ECO:0000313" key="8">
    <source>
        <dbReference type="EMBL" id="VVJ22026.1"/>
    </source>
</evidence>
<evidence type="ECO:0000313" key="9">
    <source>
        <dbReference type="Proteomes" id="UP000399805"/>
    </source>
</evidence>
<gene>
    <name evidence="8" type="ORF">AA23TX_07038</name>
</gene>
<evidence type="ECO:0000256" key="5">
    <source>
        <dbReference type="ARBA" id="ARBA00023004"/>
    </source>
</evidence>
<dbReference type="PANTHER" id="PTHR47627:SF1">
    <property type="entry name" value="RUBREDOXIN-1-RELATED"/>
    <property type="match status" value="1"/>
</dbReference>
<protein>
    <recommendedName>
        <fullName evidence="6">Rubredoxin</fullName>
    </recommendedName>
</protein>
<accession>A0A6I8M243</accession>
<dbReference type="CDD" id="cd00730">
    <property type="entry name" value="rubredoxin"/>
    <property type="match status" value="1"/>
</dbReference>
<dbReference type="InterPro" id="IPR018527">
    <property type="entry name" value="Rubredoxin_Fe_BS"/>
</dbReference>
<dbReference type="PRINTS" id="PR00163">
    <property type="entry name" value="RUBREDOXIN"/>
</dbReference>
<dbReference type="InterPro" id="IPR050526">
    <property type="entry name" value="Rubredoxin_ET"/>
</dbReference>
<dbReference type="EMBL" id="CABVGP010000002">
    <property type="protein sequence ID" value="VVJ22026.1"/>
    <property type="molecule type" value="Genomic_DNA"/>
</dbReference>
<evidence type="ECO:0000256" key="6">
    <source>
        <dbReference type="RuleBase" id="RU003820"/>
    </source>
</evidence>
<keyword evidence="2" id="KW-0813">Transport</keyword>
<comment type="cofactor">
    <cofactor evidence="6">
        <name>Fe(3+)</name>
        <dbReference type="ChEBI" id="CHEBI:29034"/>
    </cofactor>
</comment>
<dbReference type="SUPFAM" id="SSF57802">
    <property type="entry name" value="Rubredoxin-like"/>
    <property type="match status" value="1"/>
</dbReference>
<dbReference type="InterPro" id="IPR024935">
    <property type="entry name" value="Rubredoxin_dom"/>
</dbReference>
<organism evidence="8 9">
    <name type="scientific">Amycolatopsis camponoti</name>
    <dbReference type="NCBI Taxonomy" id="2606593"/>
    <lineage>
        <taxon>Bacteria</taxon>
        <taxon>Bacillati</taxon>
        <taxon>Actinomycetota</taxon>
        <taxon>Actinomycetes</taxon>
        <taxon>Pseudonocardiales</taxon>
        <taxon>Pseudonocardiaceae</taxon>
        <taxon>Amycolatopsis</taxon>
    </lineage>
</organism>
<evidence type="ECO:0000259" key="7">
    <source>
        <dbReference type="PROSITE" id="PS50903"/>
    </source>
</evidence>
<dbReference type="PROSITE" id="PS00202">
    <property type="entry name" value="RUBREDOXIN"/>
    <property type="match status" value="1"/>
</dbReference>
<dbReference type="GO" id="GO:0009055">
    <property type="term" value="F:electron transfer activity"/>
    <property type="evidence" value="ECO:0007669"/>
    <property type="project" value="TreeGrafter"/>
</dbReference>
<proteinExistence type="inferred from homology"/>
<dbReference type="AlphaFoldDB" id="A0A6I8M243"/>
<dbReference type="PANTHER" id="PTHR47627">
    <property type="entry name" value="RUBREDOXIN"/>
    <property type="match status" value="1"/>
</dbReference>
<comment type="similarity">
    <text evidence="6">Belongs to the rubredoxin family.</text>
</comment>
<dbReference type="InterPro" id="IPR024934">
    <property type="entry name" value="Rubredoxin-like_dom"/>
</dbReference>
<reference evidence="8 9" key="1">
    <citation type="submission" date="2019-09" db="EMBL/GenBank/DDBJ databases">
        <authorList>
            <person name="Leyn A S."/>
        </authorList>
    </citation>
    <scope>NUCLEOTIDE SEQUENCE [LARGE SCALE GENOMIC DNA]</scope>
    <source>
        <strain evidence="8">AA231_1</strain>
    </source>
</reference>
<dbReference type="PROSITE" id="PS50903">
    <property type="entry name" value="RUBREDOXIN_LIKE"/>
    <property type="match status" value="1"/>
</dbReference>
<dbReference type="Proteomes" id="UP000399805">
    <property type="component" value="Unassembled WGS sequence"/>
</dbReference>
<evidence type="ECO:0000256" key="1">
    <source>
        <dbReference type="ARBA" id="ARBA00002792"/>
    </source>
</evidence>
<dbReference type="GO" id="GO:0005506">
    <property type="term" value="F:iron ion binding"/>
    <property type="evidence" value="ECO:0007669"/>
    <property type="project" value="UniProtKB-UniRule"/>
</dbReference>
<dbReference type="Gene3D" id="2.20.28.10">
    <property type="match status" value="1"/>
</dbReference>
<feature type="domain" description="Rubredoxin-like" evidence="7">
    <location>
        <begin position="16"/>
        <end position="67"/>
    </location>
</feature>
<sequence length="85" mass="9184">MKTLVATEETQADPATALWICDVCQDVYDPRLGDPEGGIEPGTAFADIPDDWVCPVCGARKKEFRMLAVGDEYDVEDDAYAGAQG</sequence>
<dbReference type="GO" id="GO:0043448">
    <property type="term" value="P:alkane catabolic process"/>
    <property type="evidence" value="ECO:0007669"/>
    <property type="project" value="TreeGrafter"/>
</dbReference>
<name>A0A6I8M243_9PSEU</name>
<keyword evidence="4 6" id="KW-0249">Electron transport</keyword>
<dbReference type="FunFam" id="2.20.28.10:FF:000001">
    <property type="entry name" value="Rubredoxin"/>
    <property type="match status" value="1"/>
</dbReference>
<comment type="function">
    <text evidence="1">Involved in the hydrocarbon hydroxylating system, which transfers electrons from NADH to rubredoxin reductase and then through rubredoxin to alkane 1 monooxygenase.</text>
</comment>
<evidence type="ECO:0000256" key="2">
    <source>
        <dbReference type="ARBA" id="ARBA00022448"/>
    </source>
</evidence>
<keyword evidence="3 6" id="KW-0479">Metal-binding</keyword>
<evidence type="ECO:0000256" key="4">
    <source>
        <dbReference type="ARBA" id="ARBA00022982"/>
    </source>
</evidence>